<accession>A0AA39SKY7</accession>
<evidence type="ECO:0000256" key="9">
    <source>
        <dbReference type="SAM" id="Phobius"/>
    </source>
</evidence>
<sequence>MVLYQIVEKPKPETPINENETPMTPSRSTQPPHTPQHSPLPYLFVGFAALLGLIAISILLFVCSYWKLSNWQRLEWRNGGGDQDLEAEDGGRGDNMAQHAVEEMIPVIMAGELRPTYLATPKSYSFGGESSKSFSCCDKSQKSEEWEQCRSCDFGGPSIPEEELRSVQKLKISLAKIYRRRNIEMEKNESSGIPDPDVVVSPDDPDDPNDPVVSTDYDEKEFHRVLFNRCAFHIGKRRGEFPQVNIDLESSSSKHEKHQPNDTKIVIEELEYIFGAEALKNIHERPVRQCCVYKVPRDLRNIDVKAYTPQKRRSRESEGI</sequence>
<dbReference type="Proteomes" id="UP001168877">
    <property type="component" value="Unassembled WGS sequence"/>
</dbReference>
<dbReference type="InterPro" id="IPR040359">
    <property type="entry name" value="GDU"/>
</dbReference>
<dbReference type="GO" id="GO:0016020">
    <property type="term" value="C:membrane"/>
    <property type="evidence" value="ECO:0007669"/>
    <property type="project" value="UniProtKB-SubCell"/>
</dbReference>
<gene>
    <name evidence="10" type="ORF">LWI29_012314</name>
</gene>
<comment type="similarity">
    <text evidence="2">Belongs to the GLUTAMINE DUMPER 1 (TC 9.B.60) family.</text>
</comment>
<keyword evidence="7 9" id="KW-0472">Membrane</keyword>
<evidence type="ECO:0000313" key="11">
    <source>
        <dbReference type="Proteomes" id="UP001168877"/>
    </source>
</evidence>
<keyword evidence="6 9" id="KW-1133">Transmembrane helix</keyword>
<evidence type="ECO:0000256" key="4">
    <source>
        <dbReference type="ARBA" id="ARBA00022692"/>
    </source>
</evidence>
<organism evidence="10 11">
    <name type="scientific">Acer saccharum</name>
    <name type="common">Sugar maple</name>
    <dbReference type="NCBI Taxonomy" id="4024"/>
    <lineage>
        <taxon>Eukaryota</taxon>
        <taxon>Viridiplantae</taxon>
        <taxon>Streptophyta</taxon>
        <taxon>Embryophyta</taxon>
        <taxon>Tracheophyta</taxon>
        <taxon>Spermatophyta</taxon>
        <taxon>Magnoliopsida</taxon>
        <taxon>eudicotyledons</taxon>
        <taxon>Gunneridae</taxon>
        <taxon>Pentapetalae</taxon>
        <taxon>rosids</taxon>
        <taxon>malvids</taxon>
        <taxon>Sapindales</taxon>
        <taxon>Sapindaceae</taxon>
        <taxon>Hippocastanoideae</taxon>
        <taxon>Acereae</taxon>
        <taxon>Acer</taxon>
    </lineage>
</organism>
<protein>
    <submittedName>
        <fullName evidence="10">Uncharacterized protein</fullName>
    </submittedName>
</protein>
<name>A0AA39SKY7_ACESA</name>
<keyword evidence="3" id="KW-0813">Transport</keyword>
<comment type="caution">
    <text evidence="10">The sequence shown here is derived from an EMBL/GenBank/DDBJ whole genome shotgun (WGS) entry which is preliminary data.</text>
</comment>
<evidence type="ECO:0000256" key="1">
    <source>
        <dbReference type="ARBA" id="ARBA00004167"/>
    </source>
</evidence>
<dbReference type="GO" id="GO:0006865">
    <property type="term" value="P:amino acid transport"/>
    <property type="evidence" value="ECO:0007669"/>
    <property type="project" value="UniProtKB-KW"/>
</dbReference>
<keyword evidence="5" id="KW-0029">Amino-acid transport</keyword>
<comment type="subcellular location">
    <subcellularLocation>
        <location evidence="1">Membrane</location>
        <topology evidence="1">Single-pass membrane protein</topology>
    </subcellularLocation>
</comment>
<dbReference type="GO" id="GO:0080143">
    <property type="term" value="P:regulation of amino acid export"/>
    <property type="evidence" value="ECO:0007669"/>
    <property type="project" value="InterPro"/>
</dbReference>
<evidence type="ECO:0000256" key="7">
    <source>
        <dbReference type="ARBA" id="ARBA00023136"/>
    </source>
</evidence>
<evidence type="ECO:0000313" key="10">
    <source>
        <dbReference type="EMBL" id="KAK0592040.1"/>
    </source>
</evidence>
<dbReference type="EMBL" id="JAUESC010000380">
    <property type="protein sequence ID" value="KAK0592040.1"/>
    <property type="molecule type" value="Genomic_DNA"/>
</dbReference>
<evidence type="ECO:0000256" key="5">
    <source>
        <dbReference type="ARBA" id="ARBA00022970"/>
    </source>
</evidence>
<dbReference type="PANTHER" id="PTHR33228:SF77">
    <property type="entry name" value="PROTEIN GLUTAMINE DUMPER 2"/>
    <property type="match status" value="1"/>
</dbReference>
<dbReference type="PANTHER" id="PTHR33228">
    <property type="entry name" value="PROTEIN GLUTAMINE DUMPER 4-RELATED"/>
    <property type="match status" value="1"/>
</dbReference>
<keyword evidence="11" id="KW-1185">Reference proteome</keyword>
<evidence type="ECO:0000256" key="2">
    <source>
        <dbReference type="ARBA" id="ARBA00009977"/>
    </source>
</evidence>
<keyword evidence="4 9" id="KW-0812">Transmembrane</keyword>
<feature type="transmembrane region" description="Helical" evidence="9">
    <location>
        <begin position="42"/>
        <end position="66"/>
    </location>
</feature>
<evidence type="ECO:0000256" key="3">
    <source>
        <dbReference type="ARBA" id="ARBA00022448"/>
    </source>
</evidence>
<feature type="compositionally biased region" description="Polar residues" evidence="8">
    <location>
        <begin position="16"/>
        <end position="35"/>
    </location>
</feature>
<feature type="region of interest" description="Disordered" evidence="8">
    <location>
        <begin position="9"/>
        <end position="35"/>
    </location>
</feature>
<evidence type="ECO:0000256" key="8">
    <source>
        <dbReference type="SAM" id="MobiDB-lite"/>
    </source>
</evidence>
<feature type="region of interest" description="Disordered" evidence="8">
    <location>
        <begin position="187"/>
        <end position="209"/>
    </location>
</feature>
<evidence type="ECO:0000256" key="6">
    <source>
        <dbReference type="ARBA" id="ARBA00022989"/>
    </source>
</evidence>
<proteinExistence type="inferred from homology"/>
<reference evidence="10" key="1">
    <citation type="journal article" date="2022" name="Plant J.">
        <title>Strategies of tolerance reflected in two North American maple genomes.</title>
        <authorList>
            <person name="McEvoy S.L."/>
            <person name="Sezen U.U."/>
            <person name="Trouern-Trend A."/>
            <person name="McMahon S.M."/>
            <person name="Schaberg P.G."/>
            <person name="Yang J."/>
            <person name="Wegrzyn J.L."/>
            <person name="Swenson N.G."/>
        </authorList>
    </citation>
    <scope>NUCLEOTIDE SEQUENCE</scope>
    <source>
        <strain evidence="10">NS2018</strain>
    </source>
</reference>
<dbReference type="AlphaFoldDB" id="A0AA39SKY7"/>
<reference evidence="10" key="2">
    <citation type="submission" date="2023-06" db="EMBL/GenBank/DDBJ databases">
        <authorList>
            <person name="Swenson N.G."/>
            <person name="Wegrzyn J.L."/>
            <person name="Mcevoy S.L."/>
        </authorList>
    </citation>
    <scope>NUCLEOTIDE SEQUENCE</scope>
    <source>
        <strain evidence="10">NS2018</strain>
        <tissue evidence="10">Leaf</tissue>
    </source>
</reference>